<feature type="region of interest" description="Disordered" evidence="1">
    <location>
        <begin position="1"/>
        <end position="29"/>
    </location>
</feature>
<accession>A0A6A6J7T9</accession>
<evidence type="ECO:0000313" key="2">
    <source>
        <dbReference type="EMBL" id="KAF2272233.1"/>
    </source>
</evidence>
<name>A0A6A6J7T9_WESOR</name>
<dbReference type="GO" id="GO:0003676">
    <property type="term" value="F:nucleic acid binding"/>
    <property type="evidence" value="ECO:0007669"/>
    <property type="project" value="InterPro"/>
</dbReference>
<dbReference type="GeneID" id="54555659"/>
<dbReference type="AlphaFoldDB" id="A0A6A6J7T9"/>
<dbReference type="OrthoDB" id="5405453at2759"/>
<reference evidence="2" key="1">
    <citation type="journal article" date="2020" name="Stud. Mycol.">
        <title>101 Dothideomycetes genomes: a test case for predicting lifestyles and emergence of pathogens.</title>
        <authorList>
            <person name="Haridas S."/>
            <person name="Albert R."/>
            <person name="Binder M."/>
            <person name="Bloem J."/>
            <person name="Labutti K."/>
            <person name="Salamov A."/>
            <person name="Andreopoulos B."/>
            <person name="Baker S."/>
            <person name="Barry K."/>
            <person name="Bills G."/>
            <person name="Bluhm B."/>
            <person name="Cannon C."/>
            <person name="Castanera R."/>
            <person name="Culley D."/>
            <person name="Daum C."/>
            <person name="Ezra D."/>
            <person name="Gonzalez J."/>
            <person name="Henrissat B."/>
            <person name="Kuo A."/>
            <person name="Liang C."/>
            <person name="Lipzen A."/>
            <person name="Lutzoni F."/>
            <person name="Magnuson J."/>
            <person name="Mondo S."/>
            <person name="Nolan M."/>
            <person name="Ohm R."/>
            <person name="Pangilinan J."/>
            <person name="Park H.-J."/>
            <person name="Ramirez L."/>
            <person name="Alfaro M."/>
            <person name="Sun H."/>
            <person name="Tritt A."/>
            <person name="Yoshinaga Y."/>
            <person name="Zwiers L.-H."/>
            <person name="Turgeon B."/>
            <person name="Goodwin S."/>
            <person name="Spatafora J."/>
            <person name="Crous P."/>
            <person name="Grigoriev I."/>
        </authorList>
    </citation>
    <scope>NUCLEOTIDE SEQUENCE</scope>
    <source>
        <strain evidence="2">CBS 379.55</strain>
    </source>
</reference>
<protein>
    <recommendedName>
        <fullName evidence="4">Tc1-like transposase DDE domain-containing protein</fullName>
    </recommendedName>
</protein>
<evidence type="ECO:0000313" key="3">
    <source>
        <dbReference type="Proteomes" id="UP000800097"/>
    </source>
</evidence>
<keyword evidence="3" id="KW-1185">Reference proteome</keyword>
<organism evidence="2 3">
    <name type="scientific">Westerdykella ornata</name>
    <dbReference type="NCBI Taxonomy" id="318751"/>
    <lineage>
        <taxon>Eukaryota</taxon>
        <taxon>Fungi</taxon>
        <taxon>Dikarya</taxon>
        <taxon>Ascomycota</taxon>
        <taxon>Pezizomycotina</taxon>
        <taxon>Dothideomycetes</taxon>
        <taxon>Pleosporomycetidae</taxon>
        <taxon>Pleosporales</taxon>
        <taxon>Sporormiaceae</taxon>
        <taxon>Westerdykella</taxon>
    </lineage>
</organism>
<dbReference type="InterPro" id="IPR036397">
    <property type="entry name" value="RNaseH_sf"/>
</dbReference>
<sequence>MEVNNSLRTSQSIESQSTESEYAESNQSQPRHRYLSCDERIWVHTLRDIGWQLDDIVKMLNISWAQAQYAASHRVTPKKCPGHPPVLSKKQIDEIELFIVSSKTGKLMSYLELSKPPLSEANKWERLHWVQEHINWTREQCDNKKGPGIFWEKDWGTIVRFDDGLTDCIQTVWCMMKDYIEQKWGSDHRFSYDELRVAVQEAWNAISEEDLDALTDSMSARCDAVIAAQSGHTKY</sequence>
<evidence type="ECO:0008006" key="4">
    <source>
        <dbReference type="Google" id="ProtNLM"/>
    </source>
</evidence>
<gene>
    <name evidence="2" type="ORF">EI97DRAFT_496760</name>
</gene>
<dbReference type="EMBL" id="ML986524">
    <property type="protein sequence ID" value="KAF2272233.1"/>
    <property type="molecule type" value="Genomic_DNA"/>
</dbReference>
<dbReference type="RefSeq" id="XP_033649772.1">
    <property type="nucleotide sequence ID" value="XM_033802484.1"/>
</dbReference>
<evidence type="ECO:0000256" key="1">
    <source>
        <dbReference type="SAM" id="MobiDB-lite"/>
    </source>
</evidence>
<proteinExistence type="predicted"/>
<dbReference type="Gene3D" id="3.30.420.10">
    <property type="entry name" value="Ribonuclease H-like superfamily/Ribonuclease H"/>
    <property type="match status" value="1"/>
</dbReference>
<dbReference type="Proteomes" id="UP000800097">
    <property type="component" value="Unassembled WGS sequence"/>
</dbReference>
<feature type="compositionally biased region" description="Low complexity" evidence="1">
    <location>
        <begin position="9"/>
        <end position="20"/>
    </location>
</feature>